<feature type="domain" description="SH3" evidence="13">
    <location>
        <begin position="359"/>
        <end position="418"/>
    </location>
</feature>
<protein>
    <submittedName>
        <fullName evidence="15">Abl-interactor 1b</fullName>
    </submittedName>
</protein>
<keyword evidence="16" id="KW-1185">Reference proteome</keyword>
<evidence type="ECO:0000256" key="4">
    <source>
        <dbReference type="ARBA" id="ARBA00010020"/>
    </source>
</evidence>
<evidence type="ECO:0000256" key="6">
    <source>
        <dbReference type="ARBA" id="ARBA00022490"/>
    </source>
</evidence>
<dbReference type="AlphaFoldDB" id="A0A673X7F6"/>
<evidence type="ECO:0000313" key="16">
    <source>
        <dbReference type="Proteomes" id="UP000472277"/>
    </source>
</evidence>
<gene>
    <name evidence="15" type="primary">ABI1</name>
    <name evidence="15" type="synonym">LOC115170136</name>
</gene>
<dbReference type="GO" id="GO:0031209">
    <property type="term" value="C:SCAR complex"/>
    <property type="evidence" value="ECO:0007669"/>
    <property type="project" value="TreeGrafter"/>
</dbReference>
<dbReference type="InterPro" id="IPR000727">
    <property type="entry name" value="T_SNARE_dom"/>
</dbReference>
<dbReference type="InterPro" id="IPR035725">
    <property type="entry name" value="Abi1_SH3"/>
</dbReference>
<keyword evidence="10" id="KW-0966">Cell projection</keyword>
<dbReference type="PROSITE" id="PS50002">
    <property type="entry name" value="SH3"/>
    <property type="match status" value="1"/>
</dbReference>
<accession>A0A673X7F6</accession>
<dbReference type="FunFam" id="2.30.30.40:FF:000002">
    <property type="entry name" value="abl interactor 1 isoform X1"/>
    <property type="match status" value="1"/>
</dbReference>
<dbReference type="InterPro" id="IPR001452">
    <property type="entry name" value="SH3_domain"/>
</dbReference>
<evidence type="ECO:0000256" key="1">
    <source>
        <dbReference type="ARBA" id="ARBA00004245"/>
    </source>
</evidence>
<dbReference type="PANTHER" id="PTHR10460:SF2">
    <property type="entry name" value="ABL INTERACTOR 1"/>
    <property type="match status" value="1"/>
</dbReference>
<reference evidence="15" key="1">
    <citation type="submission" date="2025-08" db="UniProtKB">
        <authorList>
            <consortium name="Ensembl"/>
        </authorList>
    </citation>
    <scope>IDENTIFICATION</scope>
</reference>
<evidence type="ECO:0000256" key="2">
    <source>
        <dbReference type="ARBA" id="ARBA00004486"/>
    </source>
</evidence>
<dbReference type="GO" id="GO:0030175">
    <property type="term" value="C:filopodium"/>
    <property type="evidence" value="ECO:0007669"/>
    <property type="project" value="UniProtKB-SubCell"/>
</dbReference>
<evidence type="ECO:0000259" key="13">
    <source>
        <dbReference type="PROSITE" id="PS50002"/>
    </source>
</evidence>
<evidence type="ECO:0000256" key="9">
    <source>
        <dbReference type="ARBA" id="ARBA00023212"/>
    </source>
</evidence>
<feature type="region of interest" description="Disordered" evidence="12">
    <location>
        <begin position="301"/>
        <end position="328"/>
    </location>
</feature>
<evidence type="ECO:0000256" key="7">
    <source>
        <dbReference type="ARBA" id="ARBA00022553"/>
    </source>
</evidence>
<dbReference type="InterPro" id="IPR028457">
    <property type="entry name" value="ABI"/>
</dbReference>
<dbReference type="PRINTS" id="PR00452">
    <property type="entry name" value="SH3DOMAIN"/>
</dbReference>
<evidence type="ECO:0000256" key="3">
    <source>
        <dbReference type="ARBA" id="ARBA00004510"/>
    </source>
</evidence>
<dbReference type="SUPFAM" id="SSF50044">
    <property type="entry name" value="SH3-domain"/>
    <property type="match status" value="1"/>
</dbReference>
<dbReference type="GO" id="GO:0030027">
    <property type="term" value="C:lamellipodium"/>
    <property type="evidence" value="ECO:0007669"/>
    <property type="project" value="UniProtKB-SubCell"/>
</dbReference>
<feature type="domain" description="T-SNARE coiled-coil homology" evidence="14">
    <location>
        <begin position="45"/>
        <end position="107"/>
    </location>
</feature>
<dbReference type="CDD" id="cd11971">
    <property type="entry name" value="SH3_Abi1"/>
    <property type="match status" value="1"/>
</dbReference>
<evidence type="ECO:0000256" key="12">
    <source>
        <dbReference type="SAM" id="MobiDB-lite"/>
    </source>
</evidence>
<evidence type="ECO:0000256" key="10">
    <source>
        <dbReference type="ARBA" id="ARBA00023273"/>
    </source>
</evidence>
<dbReference type="Proteomes" id="UP000472277">
    <property type="component" value="Chromosome 31"/>
</dbReference>
<sequence>MAELQMLLEEEIPAGKRALVESYQNLSRVAEYCENNYVQAQDKRKALEETKAYTTQSLASVAYQINALANNVLQLLDIQASQLRRMESSINHISQTVDIHKEKVARREIGILTTNKNTSRTHKIIAPGNMERPVRYIRKPIDYTLLDDVGHGVKQQGNNQPTRGGGGGTLSRTNPPTQKPPSPPMAGRGTLGRNTSYKTLEPVKPPTVPNDYMTSPARLGSQHSPARTASLNQRPRTHSGSSGGSGGRENSGGSSISVPLAVPTPSPPSLGPVSVAPPPPMVQLTPQIPLTGFVARVQETITDDPAPPPPPPPEDVVMFDEPSPPPPPPPVDYQGDEEAAVVHYNDPYSDGDPHWAPKAYAEKVVAIYDYSKDKEDELSFMEGSIIYIIKKNDDGWYEGVCNGVTGLFPGNYVESIMHYTD</sequence>
<evidence type="ECO:0000259" key="14">
    <source>
        <dbReference type="PROSITE" id="PS50192"/>
    </source>
</evidence>
<feature type="region of interest" description="Disordered" evidence="12">
    <location>
        <begin position="151"/>
        <end position="284"/>
    </location>
</feature>
<keyword evidence="5 11" id="KW-0728">SH3 domain</keyword>
<organism evidence="15 16">
    <name type="scientific">Salmo trutta</name>
    <name type="common">Brown trout</name>
    <dbReference type="NCBI Taxonomy" id="8032"/>
    <lineage>
        <taxon>Eukaryota</taxon>
        <taxon>Metazoa</taxon>
        <taxon>Chordata</taxon>
        <taxon>Craniata</taxon>
        <taxon>Vertebrata</taxon>
        <taxon>Euteleostomi</taxon>
        <taxon>Actinopterygii</taxon>
        <taxon>Neopterygii</taxon>
        <taxon>Teleostei</taxon>
        <taxon>Protacanthopterygii</taxon>
        <taxon>Salmoniformes</taxon>
        <taxon>Salmonidae</taxon>
        <taxon>Salmoninae</taxon>
        <taxon>Salmo</taxon>
    </lineage>
</organism>
<dbReference type="InterPro" id="IPR036028">
    <property type="entry name" value="SH3-like_dom_sf"/>
</dbReference>
<name>A0A673X7F6_SALTR</name>
<comment type="subcellular location">
    <subcellularLocation>
        <location evidence="2">Cell projection</location>
        <location evidence="2">Filopodium</location>
    </subcellularLocation>
    <subcellularLocation>
        <location evidence="3">Cell projection</location>
        <location evidence="3">Lamellipodium</location>
    </subcellularLocation>
    <subcellularLocation>
        <location evidence="1">Cytoplasm</location>
        <location evidence="1">Cytoskeleton</location>
    </subcellularLocation>
</comment>
<keyword evidence="7" id="KW-0597">Phosphoprotein</keyword>
<dbReference type="PROSITE" id="PS50192">
    <property type="entry name" value="T_SNARE"/>
    <property type="match status" value="1"/>
</dbReference>
<dbReference type="PANTHER" id="PTHR10460">
    <property type="entry name" value="ABL INTERACTOR FAMILY MEMBER"/>
    <property type="match status" value="1"/>
</dbReference>
<feature type="compositionally biased region" description="Pro residues" evidence="12">
    <location>
        <begin position="305"/>
        <end position="314"/>
    </location>
</feature>
<dbReference type="GO" id="GO:0035591">
    <property type="term" value="F:signaling adaptor activity"/>
    <property type="evidence" value="ECO:0007669"/>
    <property type="project" value="TreeGrafter"/>
</dbReference>
<evidence type="ECO:0000313" key="15">
    <source>
        <dbReference type="Ensembl" id="ENSSTUP00000016351.1"/>
    </source>
</evidence>
<dbReference type="SMART" id="SM00326">
    <property type="entry name" value="SH3"/>
    <property type="match status" value="1"/>
</dbReference>
<keyword evidence="8" id="KW-0175">Coiled coil</keyword>
<proteinExistence type="inferred from homology"/>
<evidence type="ECO:0000256" key="8">
    <source>
        <dbReference type="ARBA" id="ARBA00023054"/>
    </source>
</evidence>
<keyword evidence="9" id="KW-0206">Cytoskeleton</keyword>
<dbReference type="Gene3D" id="6.10.140.1620">
    <property type="match status" value="1"/>
</dbReference>
<feature type="compositionally biased region" description="Polar residues" evidence="12">
    <location>
        <begin position="221"/>
        <end position="234"/>
    </location>
</feature>
<evidence type="ECO:0000256" key="11">
    <source>
        <dbReference type="PROSITE-ProRule" id="PRU00192"/>
    </source>
</evidence>
<dbReference type="GO" id="GO:0001764">
    <property type="term" value="P:neuron migration"/>
    <property type="evidence" value="ECO:0007669"/>
    <property type="project" value="TreeGrafter"/>
</dbReference>
<dbReference type="InterPro" id="IPR012849">
    <property type="entry name" value="Abl-interactor_HHR_dom"/>
</dbReference>
<feature type="compositionally biased region" description="Pro residues" evidence="12">
    <location>
        <begin position="262"/>
        <end position="281"/>
    </location>
</feature>
<dbReference type="GO" id="GO:0005856">
    <property type="term" value="C:cytoskeleton"/>
    <property type="evidence" value="ECO:0007669"/>
    <property type="project" value="UniProtKB-SubCell"/>
</dbReference>
<reference evidence="15" key="2">
    <citation type="submission" date="2025-09" db="UniProtKB">
        <authorList>
            <consortium name="Ensembl"/>
        </authorList>
    </citation>
    <scope>IDENTIFICATION</scope>
</reference>
<dbReference type="GeneTree" id="ENSGT00940000154811"/>
<dbReference type="Ensembl" id="ENSSTUT00000017238.1">
    <property type="protein sequence ID" value="ENSSTUP00000016351.1"/>
    <property type="gene ID" value="ENSSTUG00000007372.1"/>
</dbReference>
<feature type="compositionally biased region" description="Gly residues" evidence="12">
    <location>
        <begin position="241"/>
        <end position="250"/>
    </location>
</feature>
<dbReference type="Pfam" id="PF07815">
    <property type="entry name" value="Abi_HHR"/>
    <property type="match status" value="1"/>
</dbReference>
<comment type="similarity">
    <text evidence="4">Belongs to the ABI family.</text>
</comment>
<dbReference type="GO" id="GO:0017124">
    <property type="term" value="F:SH3 domain binding"/>
    <property type="evidence" value="ECO:0007669"/>
    <property type="project" value="TreeGrafter"/>
</dbReference>
<dbReference type="Pfam" id="PF00018">
    <property type="entry name" value="SH3_1"/>
    <property type="match status" value="1"/>
</dbReference>
<keyword evidence="6" id="KW-0963">Cytoplasm</keyword>
<dbReference type="Gene3D" id="2.30.30.40">
    <property type="entry name" value="SH3 Domains"/>
    <property type="match status" value="1"/>
</dbReference>
<evidence type="ECO:0000256" key="5">
    <source>
        <dbReference type="ARBA" id="ARBA00022443"/>
    </source>
</evidence>